<evidence type="ECO:0000256" key="1">
    <source>
        <dbReference type="SAM" id="MobiDB-lite"/>
    </source>
</evidence>
<feature type="compositionally biased region" description="Low complexity" evidence="1">
    <location>
        <begin position="146"/>
        <end position="158"/>
    </location>
</feature>
<feature type="region of interest" description="Disordered" evidence="1">
    <location>
        <begin position="525"/>
        <end position="549"/>
    </location>
</feature>
<feature type="region of interest" description="Disordered" evidence="1">
    <location>
        <begin position="50"/>
        <end position="70"/>
    </location>
</feature>
<dbReference type="Gene3D" id="1.10.1410.10">
    <property type="match status" value="1"/>
</dbReference>
<reference evidence="2" key="1">
    <citation type="journal article" date="2012" name="Proc. Natl. Acad. Sci. U.S.A.">
        <title>Antigenic diversity is generated by distinct evolutionary mechanisms in African trypanosome species.</title>
        <authorList>
            <person name="Jackson A.P."/>
            <person name="Berry A."/>
            <person name="Aslett M."/>
            <person name="Allison H.C."/>
            <person name="Burton P."/>
            <person name="Vavrova-Anderson J."/>
            <person name="Brown R."/>
            <person name="Browne H."/>
            <person name="Corton N."/>
            <person name="Hauser H."/>
            <person name="Gamble J."/>
            <person name="Gilderthorp R."/>
            <person name="Marcello L."/>
            <person name="McQuillan J."/>
            <person name="Otto T.D."/>
            <person name="Quail M.A."/>
            <person name="Sanders M.J."/>
            <person name="van Tonder A."/>
            <person name="Ginger M.L."/>
            <person name="Field M.C."/>
            <person name="Barry J.D."/>
            <person name="Hertz-Fowler C."/>
            <person name="Berriman M."/>
        </authorList>
    </citation>
    <scope>NUCLEOTIDE SEQUENCE</scope>
    <source>
        <strain evidence="2">IL3000</strain>
    </source>
</reference>
<feature type="compositionally biased region" description="Polar residues" evidence="1">
    <location>
        <begin position="659"/>
        <end position="671"/>
    </location>
</feature>
<feature type="compositionally biased region" description="Low complexity" evidence="1">
    <location>
        <begin position="705"/>
        <end position="716"/>
    </location>
</feature>
<feature type="region of interest" description="Disordered" evidence="1">
    <location>
        <begin position="820"/>
        <end position="846"/>
    </location>
</feature>
<feature type="compositionally biased region" description="Basic and acidic residues" evidence="1">
    <location>
        <begin position="461"/>
        <end position="470"/>
    </location>
</feature>
<accession>G0UTZ8</accession>
<feature type="region of interest" description="Disordered" evidence="1">
    <location>
        <begin position="650"/>
        <end position="716"/>
    </location>
</feature>
<name>G0UTZ8_TRYCI</name>
<dbReference type="AlphaFoldDB" id="G0UTZ8"/>
<dbReference type="SUPFAM" id="SSF81631">
    <property type="entry name" value="PAP/OAS1 substrate-binding domain"/>
    <property type="match status" value="1"/>
</dbReference>
<dbReference type="EMBL" id="HE575322">
    <property type="protein sequence ID" value="CCC92862.1"/>
    <property type="molecule type" value="Genomic_DNA"/>
</dbReference>
<feature type="compositionally biased region" description="Polar residues" evidence="1">
    <location>
        <begin position="410"/>
        <end position="419"/>
    </location>
</feature>
<feature type="region of interest" description="Disordered" evidence="1">
    <location>
        <begin position="140"/>
        <end position="193"/>
    </location>
</feature>
<dbReference type="VEuPathDB" id="TriTrypDB:TcIL3000_9_2590"/>
<feature type="region of interest" description="Disordered" evidence="1">
    <location>
        <begin position="356"/>
        <end position="490"/>
    </location>
</feature>
<proteinExistence type="predicted"/>
<gene>
    <name evidence="2" type="ORF">TCIL3000_9_2590</name>
</gene>
<organism evidence="2">
    <name type="scientific">Trypanosoma congolense (strain IL3000)</name>
    <dbReference type="NCBI Taxonomy" id="1068625"/>
    <lineage>
        <taxon>Eukaryota</taxon>
        <taxon>Discoba</taxon>
        <taxon>Euglenozoa</taxon>
        <taxon>Kinetoplastea</taxon>
        <taxon>Metakinetoplastina</taxon>
        <taxon>Trypanosomatida</taxon>
        <taxon>Trypanosomatidae</taxon>
        <taxon>Trypanosoma</taxon>
        <taxon>Nannomonas</taxon>
    </lineage>
</organism>
<protein>
    <submittedName>
        <fullName evidence="2">Uncharacterized protein</fullName>
    </submittedName>
</protein>
<evidence type="ECO:0000313" key="2">
    <source>
        <dbReference type="EMBL" id="CCC92862.1"/>
    </source>
</evidence>
<sequence>FPMLENMLIQGFYTRQQQQSHQNGSDGRGTVEEILQSILAFMDEGKLRSGLKGGDKRTGTRGVLPLGHSAEGGIDTDATLRQQHHAGPTDALVAVSSDCVAVRSHSDSEEVARIIENHNSVSSACCSTVATADNGAAGGLHSPQDVVKSSSSASPVAVGGELANGDTPSDAGGDEGKLGATPVGRGTPNSEEIVEAEEEAKKRLASKEEEEDAYRSEVTQVLSESPLGHLFHDFCFYYGFAFNYDNHGLQFHPDGSSTIVPKPQQCKRRGQHLYMTSPFDEQYDITARMMQTRAFQELCCMFVPLTNPMVLHSGDRSSVCTLRQALEWISPDTAQRELAEVHIAIQQRRCNEMAIGGPQKTEEQKFMAPSRLSDGDRGAGPTSPSRHEVVGVGEPSDLAVGPSLPPGCGNESTPGNCPQWQRDPAYIPKGGDSSGAEHGSHGVQDGVFAGVGLSTSVKTPAPDDAHRNEMKGNPPHPLGNRQGRRSESNSVDLTTDGRVAFACAASPASEVSSLAVETEVNSMPASSFPCAPQLSGSRGSKGGSAGGSVTSANCDPSYMASSAAHASVLQMQQQQQQQQLQFGINGSLQMFMFPSANVSSMYPEPPQYYNFLPYTTEAQLQYRPNPYQQQHLVPFPYLGYEVSQIYQQRAANETKSDKNSGGSAGTTSTKRQGGGYAPQLVGHSQLCSRPPTSSTTGGRNRGRNYRGTNSSNNSNNCGEKVEQCKVGVDETFDEQTGTPAMPSTGAAEVEGPPIFVGTSNVSVSKDAALGKDQMPQCSISHTKEWSRGEGSCPGSDDLNYSHHHHHQMQHQVGHFHNHQGSALQHHQHHIQNSGKNRGLSQQQSQGALWRHQRCTMMMLPSHPYPFMNGLEVTNATSLNPAAQGSTSMQAQQQVAVGGPFFQPTQQGTAGSPSYSLNGSIAMPDYSKMGNTMTDVRQSFTTHPVHHHFHHHHLHLHHHQRWQPPLVQQQSMEESTAAVVGAKGGAQMWAVTNQPGDVERDEFVAERVLQPYVGQADTAQ</sequence>
<feature type="non-terminal residue" evidence="2">
    <location>
        <position position="1"/>
    </location>
</feature>
<dbReference type="GO" id="GO:0046872">
    <property type="term" value="F:metal ion binding"/>
    <property type="evidence" value="ECO:0007669"/>
    <property type="project" value="UniProtKB-KW"/>
</dbReference>